<keyword evidence="3 6" id="KW-0812">Transmembrane</keyword>
<name>A0ABV6W0A1_9ACTN</name>
<dbReference type="InterPro" id="IPR011701">
    <property type="entry name" value="MFS"/>
</dbReference>
<feature type="transmembrane region" description="Helical" evidence="6">
    <location>
        <begin position="20"/>
        <end position="43"/>
    </location>
</feature>
<protein>
    <submittedName>
        <fullName evidence="8">MFS transporter</fullName>
    </submittedName>
</protein>
<keyword evidence="2" id="KW-1003">Cell membrane</keyword>
<comment type="subcellular location">
    <subcellularLocation>
        <location evidence="1">Cell membrane</location>
        <topology evidence="1">Multi-pass membrane protein</topology>
    </subcellularLocation>
</comment>
<feature type="transmembrane region" description="Helical" evidence="6">
    <location>
        <begin position="223"/>
        <end position="246"/>
    </location>
</feature>
<keyword evidence="5 6" id="KW-0472">Membrane</keyword>
<feature type="transmembrane region" description="Helical" evidence="6">
    <location>
        <begin position="348"/>
        <end position="367"/>
    </location>
</feature>
<dbReference type="PROSITE" id="PS50850">
    <property type="entry name" value="MFS"/>
    <property type="match status" value="1"/>
</dbReference>
<evidence type="ECO:0000256" key="6">
    <source>
        <dbReference type="SAM" id="Phobius"/>
    </source>
</evidence>
<proteinExistence type="predicted"/>
<dbReference type="InterPro" id="IPR036259">
    <property type="entry name" value="MFS_trans_sf"/>
</dbReference>
<dbReference type="EMBL" id="JBHFAB010000018">
    <property type="protein sequence ID" value="MFC1419402.1"/>
    <property type="molecule type" value="Genomic_DNA"/>
</dbReference>
<feature type="transmembrane region" description="Helical" evidence="6">
    <location>
        <begin position="311"/>
        <end position="336"/>
    </location>
</feature>
<accession>A0ABV6W0A1</accession>
<feature type="domain" description="Major facilitator superfamily (MFS) profile" evidence="7">
    <location>
        <begin position="10"/>
        <end position="401"/>
    </location>
</feature>
<dbReference type="Gene3D" id="1.20.1250.20">
    <property type="entry name" value="MFS general substrate transporter like domains"/>
    <property type="match status" value="1"/>
</dbReference>
<organism evidence="8 9">
    <name type="scientific">Streptacidiphilus cavernicola</name>
    <dbReference type="NCBI Taxonomy" id="3342716"/>
    <lineage>
        <taxon>Bacteria</taxon>
        <taxon>Bacillati</taxon>
        <taxon>Actinomycetota</taxon>
        <taxon>Actinomycetes</taxon>
        <taxon>Kitasatosporales</taxon>
        <taxon>Streptomycetaceae</taxon>
        <taxon>Streptacidiphilus</taxon>
    </lineage>
</organism>
<evidence type="ECO:0000256" key="4">
    <source>
        <dbReference type="ARBA" id="ARBA00022989"/>
    </source>
</evidence>
<reference evidence="8 9" key="1">
    <citation type="submission" date="2024-09" db="EMBL/GenBank/DDBJ databases">
        <authorList>
            <person name="Lee S.D."/>
        </authorList>
    </citation>
    <scope>NUCLEOTIDE SEQUENCE [LARGE SCALE GENOMIC DNA]</scope>
    <source>
        <strain evidence="8 9">N8-3</strain>
    </source>
</reference>
<evidence type="ECO:0000256" key="2">
    <source>
        <dbReference type="ARBA" id="ARBA00022475"/>
    </source>
</evidence>
<comment type="caution">
    <text evidence="8">The sequence shown here is derived from an EMBL/GenBank/DDBJ whole genome shotgun (WGS) entry which is preliminary data.</text>
</comment>
<feature type="transmembrane region" description="Helical" evidence="6">
    <location>
        <begin position="287"/>
        <end position="305"/>
    </location>
</feature>
<dbReference type="Proteomes" id="UP001592531">
    <property type="component" value="Unassembled WGS sequence"/>
</dbReference>
<evidence type="ECO:0000256" key="1">
    <source>
        <dbReference type="ARBA" id="ARBA00004651"/>
    </source>
</evidence>
<keyword evidence="4 6" id="KW-1133">Transmembrane helix</keyword>
<dbReference type="SUPFAM" id="SSF103473">
    <property type="entry name" value="MFS general substrate transporter"/>
    <property type="match status" value="1"/>
</dbReference>
<evidence type="ECO:0000259" key="7">
    <source>
        <dbReference type="PROSITE" id="PS50850"/>
    </source>
</evidence>
<evidence type="ECO:0000313" key="8">
    <source>
        <dbReference type="EMBL" id="MFC1419402.1"/>
    </source>
</evidence>
<sequence length="423" mass="42159">MTLRAHRLSVLGRPDFRRFFTGYATSLLGSAMSGVALAFAVLATGGGGTALGAVMAARILPLVLLLLLGGVATDRLGSRAVMLVADVLRCSAQAAFAVVLLTGRPGLAVMLLLAALGGIGEGLFTPALSALIPTLSPPEDLAQANSLLQIARSGATVAGPALAGLLAGLVGPAPVLAVDAASYAVSVLALSGLPTVRQHSGEAAGPSLAGELRAGWSLFRGQTWLWVTTLHVGLFNLLVWAPFLVLGPVLARDRLGGAGAWGAVMACYGTGAVAGGLLLLRRRPGRPLLVAAVASLCWALPSAALALGLPAAAVCVGAAVAGVGSSVNGVLGGTVIQQRVPAEYRGRIGAYTTLGAFVLGPLGLAAAGPLASAVGATVVLGCGALWLPVAVAAVVAVPEVRAPDRGTVPGARSPRRDRSRRIG</sequence>
<dbReference type="PANTHER" id="PTHR23513">
    <property type="entry name" value="INTEGRAL MEMBRANE EFFLUX PROTEIN-RELATED"/>
    <property type="match status" value="1"/>
</dbReference>
<evidence type="ECO:0000256" key="5">
    <source>
        <dbReference type="ARBA" id="ARBA00023136"/>
    </source>
</evidence>
<keyword evidence="9" id="KW-1185">Reference proteome</keyword>
<feature type="transmembrane region" description="Helical" evidence="6">
    <location>
        <begin position="49"/>
        <end position="68"/>
    </location>
</feature>
<dbReference type="InterPro" id="IPR020846">
    <property type="entry name" value="MFS_dom"/>
</dbReference>
<evidence type="ECO:0000256" key="3">
    <source>
        <dbReference type="ARBA" id="ARBA00022692"/>
    </source>
</evidence>
<evidence type="ECO:0000313" key="9">
    <source>
        <dbReference type="Proteomes" id="UP001592531"/>
    </source>
</evidence>
<dbReference type="PANTHER" id="PTHR23513:SF11">
    <property type="entry name" value="STAPHYLOFERRIN A TRANSPORTER"/>
    <property type="match status" value="1"/>
</dbReference>
<dbReference type="RefSeq" id="WP_380538682.1">
    <property type="nucleotide sequence ID" value="NZ_JBHFAB010000018.1"/>
</dbReference>
<dbReference type="Pfam" id="PF07690">
    <property type="entry name" value="MFS_1"/>
    <property type="match status" value="1"/>
</dbReference>
<dbReference type="CDD" id="cd06173">
    <property type="entry name" value="MFS_MefA_like"/>
    <property type="match status" value="1"/>
</dbReference>
<feature type="transmembrane region" description="Helical" evidence="6">
    <location>
        <begin position="258"/>
        <end position="280"/>
    </location>
</feature>
<feature type="transmembrane region" description="Helical" evidence="6">
    <location>
        <begin position="373"/>
        <end position="397"/>
    </location>
</feature>
<gene>
    <name evidence="8" type="ORF">ACEZDE_22610</name>
</gene>